<proteinExistence type="predicted"/>
<evidence type="ECO:0000313" key="2">
    <source>
        <dbReference type="Proteomes" id="UP000028715"/>
    </source>
</evidence>
<dbReference type="Proteomes" id="UP000028715">
    <property type="component" value="Unassembled WGS sequence"/>
</dbReference>
<comment type="caution">
    <text evidence="1">The sequence shown here is derived from an EMBL/GenBank/DDBJ whole genome shotgun (WGS) entry which is preliminary data.</text>
</comment>
<dbReference type="EMBL" id="JPRL01000001">
    <property type="protein sequence ID" value="KFF04065.1"/>
    <property type="molecule type" value="Genomic_DNA"/>
</dbReference>
<accession>A0A085ZI01</accession>
<dbReference type="eggNOG" id="ENOG50346TV">
    <property type="taxonomic scope" value="Bacteria"/>
</dbReference>
<dbReference type="OrthoDB" id="1338117at2"/>
<dbReference type="RefSeq" id="WP_035679816.1">
    <property type="nucleotide sequence ID" value="NZ_JPRL01000001.1"/>
</dbReference>
<keyword evidence="2" id="KW-1185">Reference proteome</keyword>
<dbReference type="AlphaFoldDB" id="A0A085ZI01"/>
<gene>
    <name evidence="1" type="ORF">IW19_00305</name>
</gene>
<organism evidence="1 2">
    <name type="scientific">Flavobacterium reichenbachii</name>
    <dbReference type="NCBI Taxonomy" id="362418"/>
    <lineage>
        <taxon>Bacteria</taxon>
        <taxon>Pseudomonadati</taxon>
        <taxon>Bacteroidota</taxon>
        <taxon>Flavobacteriia</taxon>
        <taxon>Flavobacteriales</taxon>
        <taxon>Flavobacteriaceae</taxon>
        <taxon>Flavobacterium</taxon>
    </lineage>
</organism>
<reference evidence="1 2" key="1">
    <citation type="submission" date="2014-07" db="EMBL/GenBank/DDBJ databases">
        <title>Genome of Flavobacterium reichenbachii LMG 25512.</title>
        <authorList>
            <person name="Stropko S.J."/>
            <person name="Pipes S.E."/>
            <person name="Newman J.D."/>
        </authorList>
    </citation>
    <scope>NUCLEOTIDE SEQUENCE [LARGE SCALE GENOMIC DNA]</scope>
    <source>
        <strain evidence="1 2">LMG 25512</strain>
    </source>
</reference>
<protein>
    <submittedName>
        <fullName evidence="1">Uncharacterized protein</fullName>
    </submittedName>
</protein>
<name>A0A085ZI01_9FLAO</name>
<sequence>MKRLLLILGVVSLWSCSNDEQVQTTQANTQNSLSVLDGKLLSFKDDESFIKEYIGLSELNTDKLKSWDSSKKFTALLSVSDDLFEIEGDIVPVSRLVYSDALKALLSSESKLMIGGKVLWLNGRNFYLLGKNDLNKTSDELVSSKDSFDVYGQLLSLSGSSKSLTSRNVIPNENRTITFASDEMNVNGSRLRHVLDLFNETIVLNDQIKTSKMYLRNTLQYRSCSTFRCTWKEAMNVRTLSTANLYCASCSNGSVAPWSLFTINDYGMTGTQTYLLANWSLQYPLANPYANFAVSGFVTSQVEGVTFSIPISWY</sequence>
<evidence type="ECO:0000313" key="1">
    <source>
        <dbReference type="EMBL" id="KFF04065.1"/>
    </source>
</evidence>